<dbReference type="AlphaFoldDB" id="A0A0H3CTG1"/>
<dbReference type="EnsemblBacteria" id="ADF64872">
    <property type="protein sequence ID" value="ADF64872"/>
    <property type="gene ID" value="ECL_A185"/>
</dbReference>
<dbReference type="HOGENOM" id="CLU_3250897_0_0_6"/>
<accession>A0A0H3CTG1</accession>
<keyword evidence="1" id="KW-0614">Plasmid</keyword>
<proteinExistence type="predicted"/>
<sequence length="42" mass="4664">MSGTPGELEMQINVNMLDVSIDSEWREIKGGVPSKEIRRCAS</sequence>
<dbReference type="Proteomes" id="UP000002363">
    <property type="component" value="Plasmid pECL_A"/>
</dbReference>
<dbReference type="KEGG" id="enc:ECL_A185"/>
<name>A0A0H3CTG1_ENTCC</name>
<gene>
    <name evidence="1" type="ordered locus">ECL_A185</name>
</gene>
<evidence type="ECO:0000313" key="2">
    <source>
        <dbReference type="Proteomes" id="UP000002363"/>
    </source>
</evidence>
<protein>
    <submittedName>
        <fullName evidence="1">Uncharacterized protein</fullName>
    </submittedName>
</protein>
<keyword evidence="2" id="KW-1185">Reference proteome</keyword>
<reference evidence="1 2" key="1">
    <citation type="journal article" date="2010" name="J. Bacteriol.">
        <title>Complete genome sequence of Enterobacter cloacae subsp. cloacae type strain ATCC 13047.</title>
        <authorList>
            <person name="Ren Y."/>
            <person name="Ren Y."/>
            <person name="Zhou Z."/>
            <person name="Guo X."/>
            <person name="Li Y."/>
            <person name="Feng L."/>
            <person name="Wang L."/>
        </authorList>
    </citation>
    <scope>NUCLEOTIDE SEQUENCE [LARGE SCALE GENOMIC DNA]</scope>
    <source>
        <strain evidence="2">ATCC 13047 / DSM 30054 / NBRC 13535 / NCTC 10005 / WDCM 00083 / NCDC 279-56</strain>
        <plasmid evidence="1">pECL_A</plasmid>
    </source>
</reference>
<evidence type="ECO:0000313" key="1">
    <source>
        <dbReference type="EMBL" id="ADF64872.1"/>
    </source>
</evidence>
<organism evidence="1 2">
    <name type="scientific">Enterobacter cloacae subsp. cloacae (strain ATCC 13047 / DSM 30054 / NBRC 13535 / NCTC 10005 / WDCM 00083 / NCDC 279-56)</name>
    <dbReference type="NCBI Taxonomy" id="716541"/>
    <lineage>
        <taxon>Bacteria</taxon>
        <taxon>Pseudomonadati</taxon>
        <taxon>Pseudomonadota</taxon>
        <taxon>Gammaproteobacteria</taxon>
        <taxon>Enterobacterales</taxon>
        <taxon>Enterobacteriaceae</taxon>
        <taxon>Enterobacter</taxon>
        <taxon>Enterobacter cloacae complex</taxon>
    </lineage>
</organism>
<dbReference type="EMBL" id="CP001919">
    <property type="protein sequence ID" value="ADF64872.1"/>
    <property type="molecule type" value="Genomic_DNA"/>
</dbReference>
<geneLocation type="plasmid" evidence="1 2">
    <name>pECL_A</name>
</geneLocation>